<keyword evidence="1" id="KW-0472">Membrane</keyword>
<accession>A0AAE4FS65</accession>
<proteinExistence type="predicted"/>
<organism evidence="2 3">
    <name type="scientific">Pseudocalidococcus azoricus BACA0444</name>
    <dbReference type="NCBI Taxonomy" id="2918990"/>
    <lineage>
        <taxon>Bacteria</taxon>
        <taxon>Bacillati</taxon>
        <taxon>Cyanobacteriota</taxon>
        <taxon>Cyanophyceae</taxon>
        <taxon>Acaryochloridales</taxon>
        <taxon>Thermosynechococcaceae</taxon>
        <taxon>Pseudocalidococcus</taxon>
        <taxon>Pseudocalidococcus azoricus</taxon>
    </lineage>
</organism>
<dbReference type="EMBL" id="JAVMIP010000011">
    <property type="protein sequence ID" value="MDS3861348.1"/>
    <property type="molecule type" value="Genomic_DNA"/>
</dbReference>
<keyword evidence="3" id="KW-1185">Reference proteome</keyword>
<keyword evidence="1" id="KW-1133">Transmembrane helix</keyword>
<comment type="caution">
    <text evidence="2">The sequence shown here is derived from an EMBL/GenBank/DDBJ whole genome shotgun (WGS) entry which is preliminary data.</text>
</comment>
<keyword evidence="1" id="KW-0812">Transmembrane</keyword>
<sequence>MQILFVIFFAFLSVWIVELTVHLPLDILNWIHVPQLIWLGVLVGLLAWVLGD</sequence>
<evidence type="ECO:0000256" key="1">
    <source>
        <dbReference type="SAM" id="Phobius"/>
    </source>
</evidence>
<dbReference type="AlphaFoldDB" id="A0AAE4FS65"/>
<dbReference type="Proteomes" id="UP001268256">
    <property type="component" value="Unassembled WGS sequence"/>
</dbReference>
<name>A0AAE4FS65_9CYAN</name>
<dbReference type="RefSeq" id="WP_322878592.1">
    <property type="nucleotide sequence ID" value="NZ_JAVMIP010000011.1"/>
</dbReference>
<protein>
    <submittedName>
        <fullName evidence="2">Uncharacterized protein</fullName>
    </submittedName>
</protein>
<evidence type="ECO:0000313" key="2">
    <source>
        <dbReference type="EMBL" id="MDS3861348.1"/>
    </source>
</evidence>
<gene>
    <name evidence="2" type="ORF">RIF25_11065</name>
</gene>
<feature type="transmembrane region" description="Helical" evidence="1">
    <location>
        <begin position="29"/>
        <end position="50"/>
    </location>
</feature>
<reference evidence="3" key="1">
    <citation type="submission" date="2023-07" db="EMBL/GenBank/DDBJ databases">
        <authorList>
            <person name="Luz R."/>
            <person name="Cordeiro R."/>
            <person name="Fonseca A."/>
            <person name="Goncalves V."/>
        </authorList>
    </citation>
    <scope>NUCLEOTIDE SEQUENCE [LARGE SCALE GENOMIC DNA]</scope>
    <source>
        <strain evidence="3">BACA0444</strain>
    </source>
</reference>
<evidence type="ECO:0000313" key="3">
    <source>
        <dbReference type="Proteomes" id="UP001268256"/>
    </source>
</evidence>